<keyword evidence="2" id="KW-1185">Reference proteome</keyword>
<protein>
    <submittedName>
        <fullName evidence="1">DGC domain-containing protein</fullName>
    </submittedName>
</protein>
<organism evidence="1 2">
    <name type="scientific">Clostridium grantii DSM 8605</name>
    <dbReference type="NCBI Taxonomy" id="1121316"/>
    <lineage>
        <taxon>Bacteria</taxon>
        <taxon>Bacillati</taxon>
        <taxon>Bacillota</taxon>
        <taxon>Clostridia</taxon>
        <taxon>Eubacteriales</taxon>
        <taxon>Clostridiaceae</taxon>
        <taxon>Clostridium</taxon>
    </lineage>
</organism>
<accession>A0A1M5VE28</accession>
<dbReference type="OrthoDB" id="1723957at2"/>
<name>A0A1M5VE28_9CLOT</name>
<dbReference type="STRING" id="1121316.SAMN02745207_02223"/>
<dbReference type="EMBL" id="FQXM01000011">
    <property type="protein sequence ID" value="SHH73183.1"/>
    <property type="molecule type" value="Genomic_DNA"/>
</dbReference>
<dbReference type="AlphaFoldDB" id="A0A1M5VE28"/>
<dbReference type="Proteomes" id="UP000184447">
    <property type="component" value="Unassembled WGS sequence"/>
</dbReference>
<sequence>MISMSNKIKVIPCSGMGKVLGLVSREVALKVANELCAHQSENMCLAFVSTDGEASGKLIKGKKCITIDGCPKMCAAKNVANVGGIVKEEYRVIDAFRKHKGAKAGTATELTEEGWEIVDEIADELAKKVKELSKEGN</sequence>
<dbReference type="InterPro" id="IPR014958">
    <property type="entry name" value="DGC"/>
</dbReference>
<evidence type="ECO:0000313" key="2">
    <source>
        <dbReference type="Proteomes" id="UP000184447"/>
    </source>
</evidence>
<proteinExistence type="predicted"/>
<gene>
    <name evidence="1" type="ORF">SAMN02745207_02223</name>
</gene>
<dbReference type="Pfam" id="PF08859">
    <property type="entry name" value="DGC"/>
    <property type="match status" value="1"/>
</dbReference>
<reference evidence="1 2" key="1">
    <citation type="submission" date="2016-11" db="EMBL/GenBank/DDBJ databases">
        <authorList>
            <person name="Jaros S."/>
            <person name="Januszkiewicz K."/>
            <person name="Wedrychowicz H."/>
        </authorList>
    </citation>
    <scope>NUCLEOTIDE SEQUENCE [LARGE SCALE GENOMIC DNA]</scope>
    <source>
        <strain evidence="1 2">DSM 8605</strain>
    </source>
</reference>
<evidence type="ECO:0000313" key="1">
    <source>
        <dbReference type="EMBL" id="SHH73183.1"/>
    </source>
</evidence>